<proteinExistence type="evidence at transcript level"/>
<dbReference type="EMBL" id="EU961097">
    <property type="protein sequence ID" value="ACG33215.1"/>
    <property type="molecule type" value="mRNA"/>
</dbReference>
<protein>
    <submittedName>
        <fullName evidence="1">Uncharacterized protein</fullName>
    </submittedName>
</protein>
<dbReference type="AlphaFoldDB" id="B6T7Y2"/>
<dbReference type="HOGENOM" id="CLU_3192081_0_0_1"/>
<evidence type="ECO:0000313" key="1">
    <source>
        <dbReference type="EMBL" id="ACG33215.1"/>
    </source>
</evidence>
<accession>B6T7Y2</accession>
<name>B6T7Y2_MAIZE</name>
<reference evidence="1" key="1">
    <citation type="journal article" date="2009" name="Plant Mol. Biol.">
        <title>Insights into corn genes derived from large-scale cDNA sequencing.</title>
        <authorList>
            <person name="Alexandrov N.N."/>
            <person name="Brover V.V."/>
            <person name="Freidin S."/>
            <person name="Troukhan M.E."/>
            <person name="Tatarinova T.V."/>
            <person name="Zhang H."/>
            <person name="Swaller T.J."/>
            <person name="Lu Y.P."/>
            <person name="Bouck J."/>
            <person name="Flavell R.B."/>
            <person name="Feldmann K.A."/>
        </authorList>
    </citation>
    <scope>NUCLEOTIDE SEQUENCE</scope>
</reference>
<organism evidence="1">
    <name type="scientific">Zea mays</name>
    <name type="common">Maize</name>
    <dbReference type="NCBI Taxonomy" id="4577"/>
    <lineage>
        <taxon>Eukaryota</taxon>
        <taxon>Viridiplantae</taxon>
        <taxon>Streptophyta</taxon>
        <taxon>Embryophyta</taxon>
        <taxon>Tracheophyta</taxon>
        <taxon>Spermatophyta</taxon>
        <taxon>Magnoliopsida</taxon>
        <taxon>Liliopsida</taxon>
        <taxon>Poales</taxon>
        <taxon>Poaceae</taxon>
        <taxon>PACMAD clade</taxon>
        <taxon>Panicoideae</taxon>
        <taxon>Andropogonodae</taxon>
        <taxon>Andropogoneae</taxon>
        <taxon>Tripsacinae</taxon>
        <taxon>Zea</taxon>
    </lineage>
</organism>
<sequence>MSRMCLPSEVEVLEDLVIRRSRASSSMCRENGRSISDMLLTRGLMV</sequence>